<dbReference type="Gene3D" id="2.10.230.10">
    <property type="entry name" value="Heat shock protein DnaJ, cysteine-rich domain"/>
    <property type="match status" value="1"/>
</dbReference>
<dbReference type="CDD" id="cd02440">
    <property type="entry name" value="AdoMet_MTases"/>
    <property type="match status" value="1"/>
</dbReference>
<dbReference type="InterPro" id="IPR008971">
    <property type="entry name" value="HSP40/DnaJ_pept-bd"/>
</dbReference>
<dbReference type="InterPro" id="IPR036869">
    <property type="entry name" value="J_dom_sf"/>
</dbReference>
<feature type="domain" description="CR-type" evidence="9">
    <location>
        <begin position="144"/>
        <end position="226"/>
    </location>
</feature>
<dbReference type="EMBL" id="WUBL01000118">
    <property type="protein sequence ID" value="KAF2965345.1"/>
    <property type="molecule type" value="Genomic_DNA"/>
</dbReference>
<dbReference type="InterPro" id="IPR002939">
    <property type="entry name" value="DnaJ_C"/>
</dbReference>
<comment type="caution">
    <text evidence="10">The sequence shown here is derived from an EMBL/GenBank/DDBJ whole genome shotgun (WGS) entry which is preliminary data.</text>
</comment>
<dbReference type="GO" id="GO:0008270">
    <property type="term" value="F:zinc ion binding"/>
    <property type="evidence" value="ECO:0007669"/>
    <property type="project" value="UniProtKB-KW"/>
</dbReference>
<dbReference type="PANTHER" id="PTHR43888">
    <property type="entry name" value="DNAJ-LIKE-2, ISOFORM A-RELATED"/>
    <property type="match status" value="1"/>
</dbReference>
<dbReference type="InterPro" id="IPR044713">
    <property type="entry name" value="DNJA1/2-like"/>
</dbReference>
<evidence type="ECO:0000259" key="9">
    <source>
        <dbReference type="PROSITE" id="PS51188"/>
    </source>
</evidence>
<dbReference type="Pfam" id="PF13489">
    <property type="entry name" value="Methyltransf_23"/>
    <property type="match status" value="1"/>
</dbReference>
<feature type="domain" description="J" evidence="8">
    <location>
        <begin position="23"/>
        <end position="88"/>
    </location>
</feature>
<evidence type="ECO:0000256" key="5">
    <source>
        <dbReference type="ARBA" id="ARBA00023186"/>
    </source>
</evidence>
<gene>
    <name evidence="10" type="ORF">GQX73_g8227</name>
</gene>
<sequence length="737" mass="82597">MLLHGAAVLLLCLFAQIILCAEDYYKVLGIDRHANDKQIKSAYRQLSKKFHPDKNPGDNTAQGKFVEVSEAYEALIDPESRKIYDQYGHEGLKQRQQGGGGGHHDPFDLFSRFFGGGGHYQRGQPRGHNIEIKIGLALRDFYNGRETEFQWEKQQICEECDGSGSADGVVETCPHCQGHGVRIVRHQLAPGMFQQVQAQCDACGGRGKSIKHKCPVCQGNRVVRKPTTVTLNVGRGALRDSKIVYENEADASPDYIAGDLIVTLTEKEPDMESENPDHVDGTFFRRKGDDLFWTEVISLREAWMGDWTRNITHLDGHVVRLGRKRGQVVQPGHIDTVQGEGMPIWSEEGDSVYHEFQFGKLYVQYVVVLPDQMESGMEKEFWSVWQKWRGKVGVDLHKDSGRPDEPIAAGHDKKDEVTMSTSFLTRTNEAFWGLVGPWIFLSISASFIPATVKHIFRAHGFLSGLRILLSPSRFREAWFGQFWAVVGPNVRDGASDKVLPLLDGRTSQGRVVEKPTGPGVGGVVIEIGAASGLYVEVFSDRHLYEDDSAGTKKQGKRNGLQKRANTARSKITRVYGVEPNASHHAALRRSVEAAGLKDVYEVVPVGIEDLSSSSSGDGKKKWEGTIEPGSVDCIVSVLCLCSIPDPERHIRELYELLRPGGRWYVYEHVKIEASWYMRLYQRFLNIAWQQAIGGCQLCRRTENTLREAGPWTNIDVGHLPDEEWFQCVPHILGVFTK</sequence>
<accession>A0A7C8INY9</accession>
<dbReference type="Pfam" id="PF00226">
    <property type="entry name" value="DnaJ"/>
    <property type="match status" value="1"/>
</dbReference>
<dbReference type="InterPro" id="IPR001305">
    <property type="entry name" value="HSP_DnaJ_Cys-rich_dom"/>
</dbReference>
<protein>
    <recommendedName>
        <fullName evidence="12">J domain-containing protein</fullName>
    </recommendedName>
</protein>
<dbReference type="PROSITE" id="PS50076">
    <property type="entry name" value="DNAJ_2"/>
    <property type="match status" value="1"/>
</dbReference>
<dbReference type="SUPFAM" id="SSF46565">
    <property type="entry name" value="Chaperone J-domain"/>
    <property type="match status" value="1"/>
</dbReference>
<dbReference type="CDD" id="cd10747">
    <property type="entry name" value="DnaJ_C"/>
    <property type="match status" value="1"/>
</dbReference>
<keyword evidence="3 6" id="KW-0863">Zinc-finger</keyword>
<dbReference type="InterPro" id="IPR001623">
    <property type="entry name" value="DnaJ_domain"/>
</dbReference>
<keyword evidence="4 6" id="KW-0862">Zinc</keyword>
<dbReference type="CDD" id="cd10719">
    <property type="entry name" value="DnaJ_zf"/>
    <property type="match status" value="1"/>
</dbReference>
<dbReference type="PROSITE" id="PS51188">
    <property type="entry name" value="ZF_CR"/>
    <property type="match status" value="1"/>
</dbReference>
<dbReference type="Proteomes" id="UP000481858">
    <property type="component" value="Unassembled WGS sequence"/>
</dbReference>
<keyword evidence="5" id="KW-0143">Chaperone</keyword>
<name>A0A7C8INY9_9PEZI</name>
<dbReference type="PROSITE" id="PS00636">
    <property type="entry name" value="DNAJ_1"/>
    <property type="match status" value="1"/>
</dbReference>
<evidence type="ECO:0000256" key="3">
    <source>
        <dbReference type="ARBA" id="ARBA00022771"/>
    </source>
</evidence>
<dbReference type="Gene3D" id="2.60.260.20">
    <property type="entry name" value="Urease metallochaperone UreE, N-terminal domain"/>
    <property type="match status" value="2"/>
</dbReference>
<keyword evidence="11" id="KW-1185">Reference proteome</keyword>
<dbReference type="GO" id="GO:0006457">
    <property type="term" value="P:protein folding"/>
    <property type="evidence" value="ECO:0007669"/>
    <property type="project" value="InterPro"/>
</dbReference>
<evidence type="ECO:0000313" key="11">
    <source>
        <dbReference type="Proteomes" id="UP000481858"/>
    </source>
</evidence>
<dbReference type="PRINTS" id="PR00625">
    <property type="entry name" value="JDOMAIN"/>
</dbReference>
<evidence type="ECO:0000313" key="10">
    <source>
        <dbReference type="EMBL" id="KAF2965345.1"/>
    </source>
</evidence>
<feature type="signal peptide" evidence="7">
    <location>
        <begin position="1"/>
        <end position="20"/>
    </location>
</feature>
<feature type="chain" id="PRO_5028806605" description="J domain-containing protein" evidence="7">
    <location>
        <begin position="21"/>
        <end position="737"/>
    </location>
</feature>
<dbReference type="GO" id="GO:0051082">
    <property type="term" value="F:unfolded protein binding"/>
    <property type="evidence" value="ECO:0007669"/>
    <property type="project" value="InterPro"/>
</dbReference>
<dbReference type="SMART" id="SM00271">
    <property type="entry name" value="DnaJ"/>
    <property type="match status" value="1"/>
</dbReference>
<evidence type="ECO:0008006" key="12">
    <source>
        <dbReference type="Google" id="ProtNLM"/>
    </source>
</evidence>
<evidence type="ECO:0000259" key="8">
    <source>
        <dbReference type="PROSITE" id="PS50076"/>
    </source>
</evidence>
<reference evidence="10 11" key="1">
    <citation type="submission" date="2019-12" db="EMBL/GenBank/DDBJ databases">
        <title>Draft genome sequence of the ascomycete Xylaria multiplex DSM 110363.</title>
        <authorList>
            <person name="Buettner E."/>
            <person name="Kellner H."/>
        </authorList>
    </citation>
    <scope>NUCLEOTIDE SEQUENCE [LARGE SCALE GENOMIC DNA]</scope>
    <source>
        <strain evidence="10 11">DSM 110363</strain>
    </source>
</reference>
<dbReference type="AlphaFoldDB" id="A0A7C8INY9"/>
<keyword evidence="7" id="KW-0732">Signal</keyword>
<dbReference type="Gene3D" id="3.40.50.150">
    <property type="entry name" value="Vaccinia Virus protein VP39"/>
    <property type="match status" value="1"/>
</dbReference>
<dbReference type="SUPFAM" id="SSF49493">
    <property type="entry name" value="HSP40/DnaJ peptide-binding domain"/>
    <property type="match status" value="2"/>
</dbReference>
<dbReference type="GO" id="GO:0030544">
    <property type="term" value="F:Hsp70 protein binding"/>
    <property type="evidence" value="ECO:0007669"/>
    <property type="project" value="InterPro"/>
</dbReference>
<dbReference type="InterPro" id="IPR018253">
    <property type="entry name" value="DnaJ_domain_CS"/>
</dbReference>
<dbReference type="FunFam" id="2.10.230.10:FF:000001">
    <property type="entry name" value="DnaJ subfamily A member 2"/>
    <property type="match status" value="1"/>
</dbReference>
<dbReference type="Pfam" id="PF00684">
    <property type="entry name" value="DnaJ_CXXCXGXG"/>
    <property type="match status" value="1"/>
</dbReference>
<evidence type="ECO:0000256" key="6">
    <source>
        <dbReference type="PROSITE-ProRule" id="PRU00546"/>
    </source>
</evidence>
<dbReference type="Pfam" id="PF01556">
    <property type="entry name" value="DnaJ_C"/>
    <property type="match status" value="1"/>
</dbReference>
<dbReference type="InterPro" id="IPR029063">
    <property type="entry name" value="SAM-dependent_MTases_sf"/>
</dbReference>
<keyword evidence="2" id="KW-0677">Repeat</keyword>
<dbReference type="InterPro" id="IPR036410">
    <property type="entry name" value="HSP_DnaJ_Cys-rich_dom_sf"/>
</dbReference>
<dbReference type="SUPFAM" id="SSF53335">
    <property type="entry name" value="S-adenosyl-L-methionine-dependent methyltransferases"/>
    <property type="match status" value="1"/>
</dbReference>
<keyword evidence="1 6" id="KW-0479">Metal-binding</keyword>
<evidence type="ECO:0000256" key="4">
    <source>
        <dbReference type="ARBA" id="ARBA00022833"/>
    </source>
</evidence>
<dbReference type="OrthoDB" id="550424at2759"/>
<dbReference type="SUPFAM" id="SSF57938">
    <property type="entry name" value="DnaJ/Hsp40 cysteine-rich domain"/>
    <property type="match status" value="1"/>
</dbReference>
<evidence type="ECO:0000256" key="7">
    <source>
        <dbReference type="SAM" id="SignalP"/>
    </source>
</evidence>
<dbReference type="Gene3D" id="1.10.287.110">
    <property type="entry name" value="DnaJ domain"/>
    <property type="match status" value="1"/>
</dbReference>
<feature type="zinc finger region" description="CR-type" evidence="6">
    <location>
        <begin position="144"/>
        <end position="226"/>
    </location>
</feature>
<organism evidence="10 11">
    <name type="scientific">Xylaria multiplex</name>
    <dbReference type="NCBI Taxonomy" id="323545"/>
    <lineage>
        <taxon>Eukaryota</taxon>
        <taxon>Fungi</taxon>
        <taxon>Dikarya</taxon>
        <taxon>Ascomycota</taxon>
        <taxon>Pezizomycotina</taxon>
        <taxon>Sordariomycetes</taxon>
        <taxon>Xylariomycetidae</taxon>
        <taxon>Xylariales</taxon>
        <taxon>Xylariaceae</taxon>
        <taxon>Xylaria</taxon>
    </lineage>
</organism>
<evidence type="ECO:0000256" key="2">
    <source>
        <dbReference type="ARBA" id="ARBA00022737"/>
    </source>
</evidence>
<dbReference type="InParanoid" id="A0A7C8INY9"/>
<dbReference type="CDD" id="cd06257">
    <property type="entry name" value="DnaJ"/>
    <property type="match status" value="1"/>
</dbReference>
<evidence type="ECO:0000256" key="1">
    <source>
        <dbReference type="ARBA" id="ARBA00022723"/>
    </source>
</evidence>
<proteinExistence type="predicted"/>